<dbReference type="KEGG" id="samy:DB32_002388"/>
<feature type="transmembrane region" description="Helical" evidence="1">
    <location>
        <begin position="84"/>
        <end position="101"/>
    </location>
</feature>
<feature type="transmembrane region" description="Helical" evidence="1">
    <location>
        <begin position="420"/>
        <end position="436"/>
    </location>
</feature>
<organism evidence="2 3">
    <name type="scientific">Sandaracinus amylolyticus</name>
    <dbReference type="NCBI Taxonomy" id="927083"/>
    <lineage>
        <taxon>Bacteria</taxon>
        <taxon>Pseudomonadati</taxon>
        <taxon>Myxococcota</taxon>
        <taxon>Polyangia</taxon>
        <taxon>Polyangiales</taxon>
        <taxon>Sandaracinaceae</taxon>
        <taxon>Sandaracinus</taxon>
    </lineage>
</organism>
<keyword evidence="1" id="KW-1133">Transmembrane helix</keyword>
<sequence length="469" mass="51699">MTRALRVRRPLRSSEAISLGAVVVAGAFFFVLLSGHAQGLNGPSYWQWPWLPETPFDAREALALYAPPIVCFVVAQQLARKHRALALGALMACATLLMFAAQEVVTPDATWLERGGQIVDSLGAHSYYDEAQVVAQEPEWLARFPELMPRLRCHAPTKPPAILLLYTWLFRASSPSAQTARFVALALALLASCAVPMIYALARTLRQRPAAAFAAASLFSLVPALGAFWPSFDAVYAVMTCAQVITWHRALVTGHARWAIAFGLLVAIAWFVAYNFLILGAFLLLHALVESWRRRDRRVALPYLRALARPALLAAIVVATIVLFYAGLRALTGFDAIATFRTAIGIQDHLATGLDRPWERTIVYDLTDYALGMAWLPVVPAIVGACDAWRDRRRTFVLAMTCFAQPLIVAAIGIMPTETARTWILMMPFVLVPAGIEIARWRRSSRAVLYALTMLLSIAITRAMLFTAP</sequence>
<reference evidence="2 3" key="1">
    <citation type="submission" date="2015-03" db="EMBL/GenBank/DDBJ databases">
        <title>Genome assembly of Sandaracinus amylolyticus DSM 53668.</title>
        <authorList>
            <person name="Sharma G."/>
            <person name="Subramanian S."/>
        </authorList>
    </citation>
    <scope>NUCLEOTIDE SEQUENCE [LARGE SCALE GENOMIC DNA]</scope>
    <source>
        <strain evidence="2 3">DSM 53668</strain>
    </source>
</reference>
<dbReference type="EMBL" id="CP011125">
    <property type="protein sequence ID" value="AKF05239.1"/>
    <property type="molecule type" value="Genomic_DNA"/>
</dbReference>
<keyword evidence="1" id="KW-0472">Membrane</keyword>
<feature type="transmembrane region" description="Helical" evidence="1">
    <location>
        <begin position="448"/>
        <end position="468"/>
    </location>
</feature>
<feature type="transmembrane region" description="Helical" evidence="1">
    <location>
        <begin position="369"/>
        <end position="389"/>
    </location>
</feature>
<evidence type="ECO:0000313" key="3">
    <source>
        <dbReference type="Proteomes" id="UP000034883"/>
    </source>
</evidence>
<gene>
    <name evidence="2" type="ORF">DB32_002388</name>
</gene>
<feature type="transmembrane region" description="Helical" evidence="1">
    <location>
        <begin position="61"/>
        <end position="79"/>
    </location>
</feature>
<accession>A0A0F6SEI2</accession>
<feature type="transmembrane region" description="Helical" evidence="1">
    <location>
        <begin position="396"/>
        <end position="414"/>
    </location>
</feature>
<evidence type="ECO:0008006" key="4">
    <source>
        <dbReference type="Google" id="ProtNLM"/>
    </source>
</evidence>
<feature type="transmembrane region" description="Helical" evidence="1">
    <location>
        <begin position="306"/>
        <end position="326"/>
    </location>
</feature>
<keyword evidence="3" id="KW-1185">Reference proteome</keyword>
<dbReference type="AlphaFoldDB" id="A0A0F6SEI2"/>
<feature type="transmembrane region" description="Helical" evidence="1">
    <location>
        <begin position="258"/>
        <end position="285"/>
    </location>
</feature>
<name>A0A0F6SEI2_9BACT</name>
<proteinExistence type="predicted"/>
<evidence type="ECO:0000313" key="2">
    <source>
        <dbReference type="EMBL" id="AKF05239.1"/>
    </source>
</evidence>
<feature type="transmembrane region" description="Helical" evidence="1">
    <location>
        <begin position="182"/>
        <end position="202"/>
    </location>
</feature>
<protein>
    <recommendedName>
        <fullName evidence="4">Glycosyltransferase RgtA/B/C/D-like domain-containing protein</fullName>
    </recommendedName>
</protein>
<feature type="transmembrane region" description="Helical" evidence="1">
    <location>
        <begin position="209"/>
        <end position="229"/>
    </location>
</feature>
<keyword evidence="1" id="KW-0812">Transmembrane</keyword>
<evidence type="ECO:0000256" key="1">
    <source>
        <dbReference type="SAM" id="Phobius"/>
    </source>
</evidence>
<dbReference type="STRING" id="927083.DB32_002388"/>
<dbReference type="Proteomes" id="UP000034883">
    <property type="component" value="Chromosome"/>
</dbReference>